<accession>A0AA36M4N3</accession>
<dbReference type="Proteomes" id="UP001176961">
    <property type="component" value="Unassembled WGS sequence"/>
</dbReference>
<dbReference type="Gene3D" id="2.10.25.10">
    <property type="entry name" value="Laminin"/>
    <property type="match status" value="1"/>
</dbReference>
<dbReference type="InterPro" id="IPR036084">
    <property type="entry name" value="Ser_inhib-like_sf"/>
</dbReference>
<dbReference type="PANTHER" id="PTHR23259:SF70">
    <property type="entry name" value="ACCESSORY GLAND PROTEIN ACP62F-RELATED"/>
    <property type="match status" value="1"/>
</dbReference>
<protein>
    <recommendedName>
        <fullName evidence="4">TIL domain-containing protein</fullName>
    </recommendedName>
</protein>
<name>A0AA36M4N3_CYLNA</name>
<keyword evidence="3" id="KW-1015">Disulfide bond</keyword>
<sequence>MFEQSEPEGMYYPEQYFPEIRRRKVFVPSDWSDWIRVGRIDRPYRPYKWYRDREMEIPTRFSRCGPNEHFEECRSYCPGTCNEPMRTCILACASPGCECNRGYLLKDGVCVREDQC</sequence>
<dbReference type="Pfam" id="PF01826">
    <property type="entry name" value="TIL"/>
    <property type="match status" value="1"/>
</dbReference>
<dbReference type="PANTHER" id="PTHR23259">
    <property type="entry name" value="RIDDLE"/>
    <property type="match status" value="1"/>
</dbReference>
<dbReference type="AlphaFoldDB" id="A0AA36M4N3"/>
<keyword evidence="6" id="KW-1185">Reference proteome</keyword>
<dbReference type="GO" id="GO:0004867">
    <property type="term" value="F:serine-type endopeptidase inhibitor activity"/>
    <property type="evidence" value="ECO:0007669"/>
    <property type="project" value="UniProtKB-KW"/>
</dbReference>
<comment type="caution">
    <text evidence="5">The sequence shown here is derived from an EMBL/GenBank/DDBJ whole genome shotgun (WGS) entry which is preliminary data.</text>
</comment>
<evidence type="ECO:0000313" key="5">
    <source>
        <dbReference type="EMBL" id="CAJ0598053.1"/>
    </source>
</evidence>
<dbReference type="EMBL" id="CATQJL010000223">
    <property type="protein sequence ID" value="CAJ0598053.1"/>
    <property type="molecule type" value="Genomic_DNA"/>
</dbReference>
<dbReference type="InterPro" id="IPR002919">
    <property type="entry name" value="TIL_dom"/>
</dbReference>
<dbReference type="CDD" id="cd19941">
    <property type="entry name" value="TIL"/>
    <property type="match status" value="1"/>
</dbReference>
<evidence type="ECO:0000256" key="2">
    <source>
        <dbReference type="ARBA" id="ARBA00022900"/>
    </source>
</evidence>
<evidence type="ECO:0000256" key="3">
    <source>
        <dbReference type="ARBA" id="ARBA00023157"/>
    </source>
</evidence>
<organism evidence="5 6">
    <name type="scientific">Cylicocyclus nassatus</name>
    <name type="common">Nematode worm</name>
    <dbReference type="NCBI Taxonomy" id="53992"/>
    <lineage>
        <taxon>Eukaryota</taxon>
        <taxon>Metazoa</taxon>
        <taxon>Ecdysozoa</taxon>
        <taxon>Nematoda</taxon>
        <taxon>Chromadorea</taxon>
        <taxon>Rhabditida</taxon>
        <taxon>Rhabditina</taxon>
        <taxon>Rhabditomorpha</taxon>
        <taxon>Strongyloidea</taxon>
        <taxon>Strongylidae</taxon>
        <taxon>Cylicocyclus</taxon>
    </lineage>
</organism>
<evidence type="ECO:0000259" key="4">
    <source>
        <dbReference type="Pfam" id="PF01826"/>
    </source>
</evidence>
<reference evidence="5" key="1">
    <citation type="submission" date="2023-07" db="EMBL/GenBank/DDBJ databases">
        <authorList>
            <consortium name="CYATHOMIX"/>
        </authorList>
    </citation>
    <scope>NUCLEOTIDE SEQUENCE</scope>
    <source>
        <strain evidence="5">N/A</strain>
    </source>
</reference>
<gene>
    <name evidence="5" type="ORF">CYNAS_LOCUS10036</name>
</gene>
<dbReference type="InterPro" id="IPR051368">
    <property type="entry name" value="SerProtInhib-TIL_Domain"/>
</dbReference>
<proteinExistence type="predicted"/>
<keyword evidence="2" id="KW-0722">Serine protease inhibitor</keyword>
<evidence type="ECO:0000313" key="6">
    <source>
        <dbReference type="Proteomes" id="UP001176961"/>
    </source>
</evidence>
<keyword evidence="1" id="KW-0646">Protease inhibitor</keyword>
<feature type="domain" description="TIL" evidence="4">
    <location>
        <begin position="64"/>
        <end position="116"/>
    </location>
</feature>
<dbReference type="SUPFAM" id="SSF57567">
    <property type="entry name" value="Serine protease inhibitors"/>
    <property type="match status" value="1"/>
</dbReference>
<evidence type="ECO:0000256" key="1">
    <source>
        <dbReference type="ARBA" id="ARBA00022690"/>
    </source>
</evidence>